<name>A0A7G9YGB7_9EURY</name>
<reference evidence="2" key="1">
    <citation type="submission" date="2020-06" db="EMBL/GenBank/DDBJ databases">
        <title>Unique genomic features of the anaerobic methanotrophic archaea.</title>
        <authorList>
            <person name="Chadwick G.L."/>
            <person name="Skennerton C.T."/>
            <person name="Laso-Perez R."/>
            <person name="Leu A.O."/>
            <person name="Speth D.R."/>
            <person name="Yu H."/>
            <person name="Morgan-Lang C."/>
            <person name="Hatzenpichler R."/>
            <person name="Goudeau D."/>
            <person name="Malmstrom R."/>
            <person name="Brazelton W.J."/>
            <person name="Woyke T."/>
            <person name="Hallam S.J."/>
            <person name="Tyson G.W."/>
            <person name="Wegener G."/>
            <person name="Boetius A."/>
            <person name="Orphan V."/>
        </authorList>
    </citation>
    <scope>NUCLEOTIDE SEQUENCE</scope>
</reference>
<feature type="domain" description="KilA/APSES-type HTH DNA-binding" evidence="1">
    <location>
        <begin position="15"/>
        <end position="100"/>
    </location>
</feature>
<accession>A0A7G9YGB7</accession>
<protein>
    <recommendedName>
        <fullName evidence="1">KilA/APSES-type HTH DNA-binding domain-containing protein</fullName>
    </recommendedName>
</protein>
<proteinExistence type="predicted"/>
<organism evidence="2">
    <name type="scientific">Candidatus Methanogaster sp. ANME-2c ERB4</name>
    <dbReference type="NCBI Taxonomy" id="2759911"/>
    <lineage>
        <taxon>Archaea</taxon>
        <taxon>Methanobacteriati</taxon>
        <taxon>Methanobacteriota</taxon>
        <taxon>Stenosarchaea group</taxon>
        <taxon>Methanomicrobia</taxon>
        <taxon>Methanosarcinales</taxon>
        <taxon>ANME-2 cluster</taxon>
        <taxon>Candidatus Methanogasteraceae</taxon>
        <taxon>Candidatus Methanogaster</taxon>
    </lineage>
</organism>
<evidence type="ECO:0000313" key="2">
    <source>
        <dbReference type="EMBL" id="QNO47051.1"/>
    </source>
</evidence>
<evidence type="ECO:0000259" key="1">
    <source>
        <dbReference type="SMART" id="SM01252"/>
    </source>
</evidence>
<gene>
    <name evidence="2" type="ORF">NBCJMJBN_00012</name>
</gene>
<dbReference type="AlphaFoldDB" id="A0A7G9YGB7"/>
<dbReference type="Pfam" id="PF04383">
    <property type="entry name" value="KilA-N"/>
    <property type="match status" value="1"/>
</dbReference>
<dbReference type="EMBL" id="MT631239">
    <property type="protein sequence ID" value="QNO47051.1"/>
    <property type="molecule type" value="Genomic_DNA"/>
</dbReference>
<dbReference type="SMART" id="SM01252">
    <property type="entry name" value="KilA-N"/>
    <property type="match status" value="1"/>
</dbReference>
<dbReference type="InterPro" id="IPR018004">
    <property type="entry name" value="KilA/APSES_HTH"/>
</dbReference>
<sequence>MNKNKKTTIEVKGAAITVLSQKEDDYICITDIARYKNAERTDDLVRNWLRNRNTIEFLGIWEQLNNPDFKPVEFDGIRMHAGLNSFTLTPKRCKVLRILS</sequence>